<protein>
    <recommendedName>
        <fullName evidence="3">Gamma-tubulin complex component</fullName>
    </recommendedName>
</protein>
<dbReference type="EMBL" id="CANHGI010000001">
    <property type="protein sequence ID" value="CAI5439111.1"/>
    <property type="molecule type" value="Genomic_DNA"/>
</dbReference>
<proteinExistence type="predicted"/>
<evidence type="ECO:0000313" key="1">
    <source>
        <dbReference type="EMBL" id="CAI5439111.1"/>
    </source>
</evidence>
<dbReference type="Proteomes" id="UP001152747">
    <property type="component" value="Unassembled WGS sequence"/>
</dbReference>
<reference evidence="1" key="1">
    <citation type="submission" date="2022-11" db="EMBL/GenBank/DDBJ databases">
        <authorList>
            <person name="Kikuchi T."/>
        </authorList>
    </citation>
    <scope>NUCLEOTIDE SEQUENCE</scope>
    <source>
        <strain evidence="1">PS1010</strain>
    </source>
</reference>
<dbReference type="OrthoDB" id="2192946at2759"/>
<keyword evidence="2" id="KW-1185">Reference proteome</keyword>
<sequence length="636" mass="72458">MAVQGQTWTEIRKQLTSSKWRGILSFDESCPYYMHIPTQFSHLSNVLPEEQEEMVFTELKLFLLGNQTENIRIGELDENNLPLSIDVNISFDPFIRSELERFHETLIAISTIKKCCFAITNDTVTYALISATVASAIQEKVDGFVLEVCEKLDALGDSTQQLNSLFREVHTIHESLAIFAEICRKIHVEKLIGGQVLTILDAKRRLIYGGNVLKDLNDVFAAGWRVFAKYIGQLVCKFEADFLSYEFVIWSTKYMSEQQIKQLSPIAKHTKNNRFLIIESLCPKFFTKYLDILVRCAEFGDVGGEKILTQENGEKNCDDKESIKNMMEDVRNVDWQQMDVPTTARMLLQFSRKESTCLLRKITSATNVGQAIKDIHDLLLGGSSAHQIMMHCIQMDILEKPIDEIGNIRLKKLTNKVFHVAAEEDHPFWKHITFRLEKRNVFETLAARMQPGMAVEQNQQYALFECLTVSLNCPIEIEPIISVSAFYGLESIFRIWLQLHVASWKIANLRDSFRGMMPQSGGGGSEMTIRKLLISSLGSEIDAIKCRWVAYISVALSTYSERILKAISLEEYTECQDQLNRDVTRMIGITELSQIEIIKDLLNIIWSFESAESIADLLADLEEVQSRARLGAIAVN</sequence>
<name>A0A9P1I6N5_9PELO</name>
<gene>
    <name evidence="1" type="ORF">CAMP_LOCUS1748</name>
</gene>
<evidence type="ECO:0008006" key="3">
    <source>
        <dbReference type="Google" id="ProtNLM"/>
    </source>
</evidence>
<organism evidence="1 2">
    <name type="scientific">Caenorhabditis angaria</name>
    <dbReference type="NCBI Taxonomy" id="860376"/>
    <lineage>
        <taxon>Eukaryota</taxon>
        <taxon>Metazoa</taxon>
        <taxon>Ecdysozoa</taxon>
        <taxon>Nematoda</taxon>
        <taxon>Chromadorea</taxon>
        <taxon>Rhabditida</taxon>
        <taxon>Rhabditina</taxon>
        <taxon>Rhabditomorpha</taxon>
        <taxon>Rhabditoidea</taxon>
        <taxon>Rhabditidae</taxon>
        <taxon>Peloderinae</taxon>
        <taxon>Caenorhabditis</taxon>
    </lineage>
</organism>
<dbReference type="AlphaFoldDB" id="A0A9P1I6N5"/>
<evidence type="ECO:0000313" key="2">
    <source>
        <dbReference type="Proteomes" id="UP001152747"/>
    </source>
</evidence>
<accession>A0A9P1I6N5</accession>
<comment type="caution">
    <text evidence="1">The sequence shown here is derived from an EMBL/GenBank/DDBJ whole genome shotgun (WGS) entry which is preliminary data.</text>
</comment>